<dbReference type="Proteomes" id="UP001307889">
    <property type="component" value="Chromosome 5"/>
</dbReference>
<feature type="domain" description="Disease resistance R13L4/SHOC-2-like LRR" evidence="3">
    <location>
        <begin position="68"/>
        <end position="143"/>
    </location>
</feature>
<evidence type="ECO:0000313" key="4">
    <source>
        <dbReference type="EMBL" id="BES94725.1"/>
    </source>
</evidence>
<reference evidence="4 5" key="1">
    <citation type="submission" date="2023-09" db="EMBL/GenBank/DDBJ databases">
        <title>Nesidiocoris tenuis whole genome shotgun sequence.</title>
        <authorList>
            <person name="Shibata T."/>
            <person name="Shimoda M."/>
            <person name="Kobayashi T."/>
            <person name="Uehara T."/>
        </authorList>
    </citation>
    <scope>NUCLEOTIDE SEQUENCE [LARGE SCALE GENOMIC DNA]</scope>
    <source>
        <strain evidence="4 5">Japan</strain>
    </source>
</reference>
<evidence type="ECO:0000256" key="2">
    <source>
        <dbReference type="ARBA" id="ARBA00022737"/>
    </source>
</evidence>
<accession>A0ABN7AUX4</accession>
<dbReference type="InterPro" id="IPR032675">
    <property type="entry name" value="LRR_dom_sf"/>
</dbReference>
<protein>
    <submittedName>
        <fullName evidence="4">Leucine Rich Repeat</fullName>
    </submittedName>
</protein>
<evidence type="ECO:0000259" key="3">
    <source>
        <dbReference type="Pfam" id="PF23598"/>
    </source>
</evidence>
<dbReference type="EMBL" id="AP028913">
    <property type="protein sequence ID" value="BES94725.1"/>
    <property type="molecule type" value="Genomic_DNA"/>
</dbReference>
<gene>
    <name evidence="4" type="ORF">NTJ_07533</name>
</gene>
<organism evidence="4 5">
    <name type="scientific">Nesidiocoris tenuis</name>
    <dbReference type="NCBI Taxonomy" id="355587"/>
    <lineage>
        <taxon>Eukaryota</taxon>
        <taxon>Metazoa</taxon>
        <taxon>Ecdysozoa</taxon>
        <taxon>Arthropoda</taxon>
        <taxon>Hexapoda</taxon>
        <taxon>Insecta</taxon>
        <taxon>Pterygota</taxon>
        <taxon>Neoptera</taxon>
        <taxon>Paraneoptera</taxon>
        <taxon>Hemiptera</taxon>
        <taxon>Heteroptera</taxon>
        <taxon>Panheteroptera</taxon>
        <taxon>Cimicomorpha</taxon>
        <taxon>Miridae</taxon>
        <taxon>Dicyphina</taxon>
        <taxon>Nesidiocoris</taxon>
    </lineage>
</organism>
<dbReference type="InterPro" id="IPR001611">
    <property type="entry name" value="Leu-rich_rpt"/>
</dbReference>
<dbReference type="InterPro" id="IPR055414">
    <property type="entry name" value="LRR_R13L4/SHOC2-like"/>
</dbReference>
<keyword evidence="1" id="KW-0433">Leucine-rich repeat</keyword>
<dbReference type="SMART" id="SM00369">
    <property type="entry name" value="LRR_TYP"/>
    <property type="match status" value="6"/>
</dbReference>
<dbReference type="Gene3D" id="3.80.10.10">
    <property type="entry name" value="Ribonuclease Inhibitor"/>
    <property type="match status" value="1"/>
</dbReference>
<sequence>MAEQRKKWQYLVSRMYRKELIDELKSRYVLHWNYRSYEKFPPELLVFGLHVEEIYLKGNKLLVLPDWVNSLRNLTNLFLDGNRLCELPGAIGECRFLDTLDVQDNQIAELPDAFCNLHNLTSLNLRGNRICRLPKGFEKLKALSYLNLANNGVKTLPDCICDLRSLQELILDGNKLRSLPRRIVNLPNLSYMSICRNSLEHLPLTLFVNHASVSFTQNPSLNYLQYDLGCELSRNSFVVASDFDDEEAWRLDISGCAENPPICSDDDCLLVKIQNDQNVLRLPKQLRRVHPFLGNSTPEKVASLFELSLRRMHELMAEIDSSDKSFLDVDCLQYIPPIGQTLRDGAVARCSNVDCSEALFTEAVLWTLEMTVTNIEIPTRTVAAVLFFCSGRCSRLYAEANPRKVALRVQWSLL</sequence>
<keyword evidence="5" id="KW-1185">Reference proteome</keyword>
<dbReference type="Pfam" id="PF23598">
    <property type="entry name" value="LRR_14"/>
    <property type="match status" value="1"/>
</dbReference>
<dbReference type="InterPro" id="IPR050216">
    <property type="entry name" value="LRR_domain-containing"/>
</dbReference>
<dbReference type="PANTHER" id="PTHR48051:SF1">
    <property type="entry name" value="RAS SUPPRESSOR PROTEIN 1"/>
    <property type="match status" value="1"/>
</dbReference>
<proteinExistence type="predicted"/>
<evidence type="ECO:0000313" key="5">
    <source>
        <dbReference type="Proteomes" id="UP001307889"/>
    </source>
</evidence>
<dbReference type="SMART" id="SM00364">
    <property type="entry name" value="LRR_BAC"/>
    <property type="match status" value="6"/>
</dbReference>
<name>A0ABN7AUX4_9HEMI</name>
<dbReference type="PANTHER" id="PTHR48051">
    <property type="match status" value="1"/>
</dbReference>
<dbReference type="InterPro" id="IPR003591">
    <property type="entry name" value="Leu-rich_rpt_typical-subtyp"/>
</dbReference>
<keyword evidence="2" id="KW-0677">Repeat</keyword>
<evidence type="ECO:0000256" key="1">
    <source>
        <dbReference type="ARBA" id="ARBA00022614"/>
    </source>
</evidence>
<dbReference type="PROSITE" id="PS51450">
    <property type="entry name" value="LRR"/>
    <property type="match status" value="1"/>
</dbReference>
<dbReference type="SUPFAM" id="SSF52058">
    <property type="entry name" value="L domain-like"/>
    <property type="match status" value="1"/>
</dbReference>